<protein>
    <submittedName>
        <fullName evidence="8">S-(Hydroxymethyl)glutathione dehydrogenase/alcohol dehydrogenase</fullName>
        <ecNumber evidence="8">1.1.1.1</ecNumber>
        <ecNumber evidence="8">1.1.1.284</ecNumber>
    </submittedName>
</protein>
<dbReference type="InterPro" id="IPR020843">
    <property type="entry name" value="ER"/>
</dbReference>
<dbReference type="SMART" id="SM00829">
    <property type="entry name" value="PKS_ER"/>
    <property type="match status" value="1"/>
</dbReference>
<dbReference type="Proteomes" id="UP001519295">
    <property type="component" value="Unassembled WGS sequence"/>
</dbReference>
<dbReference type="PANTHER" id="PTHR43880:SF12">
    <property type="entry name" value="ALCOHOL DEHYDROGENASE CLASS-3"/>
    <property type="match status" value="1"/>
</dbReference>
<dbReference type="Pfam" id="PF00107">
    <property type="entry name" value="ADH_zinc_N"/>
    <property type="match status" value="1"/>
</dbReference>
<dbReference type="GO" id="GO:0004022">
    <property type="term" value="F:alcohol dehydrogenase (NAD+) activity"/>
    <property type="evidence" value="ECO:0007669"/>
    <property type="project" value="UniProtKB-EC"/>
</dbReference>
<dbReference type="InterPro" id="IPR013154">
    <property type="entry name" value="ADH-like_N"/>
</dbReference>
<evidence type="ECO:0000256" key="6">
    <source>
        <dbReference type="RuleBase" id="RU361277"/>
    </source>
</evidence>
<dbReference type="GO" id="GO:0051903">
    <property type="term" value="F:S-(hydroxymethyl)glutathione dehydrogenase [NAD(P)+] activity"/>
    <property type="evidence" value="ECO:0007669"/>
    <property type="project" value="UniProtKB-EC"/>
</dbReference>
<proteinExistence type="inferred from homology"/>
<evidence type="ECO:0000313" key="8">
    <source>
        <dbReference type="EMBL" id="MBP2367250.1"/>
    </source>
</evidence>
<comment type="caution">
    <text evidence="8">The sequence shown here is derived from an EMBL/GenBank/DDBJ whole genome shotgun (WGS) entry which is preliminary data.</text>
</comment>
<dbReference type="PANTHER" id="PTHR43880">
    <property type="entry name" value="ALCOHOL DEHYDROGENASE"/>
    <property type="match status" value="1"/>
</dbReference>
<evidence type="ECO:0000256" key="4">
    <source>
        <dbReference type="ARBA" id="ARBA00023002"/>
    </source>
</evidence>
<dbReference type="SUPFAM" id="SSF51735">
    <property type="entry name" value="NAD(P)-binding Rossmann-fold domains"/>
    <property type="match status" value="1"/>
</dbReference>
<name>A0ABS4VTI5_9PSEU</name>
<dbReference type="Gene3D" id="3.40.50.720">
    <property type="entry name" value="NAD(P)-binding Rossmann-like Domain"/>
    <property type="match status" value="1"/>
</dbReference>
<dbReference type="EMBL" id="JAGINU010000001">
    <property type="protein sequence ID" value="MBP2367250.1"/>
    <property type="molecule type" value="Genomic_DNA"/>
</dbReference>
<sequence length="371" mass="39609">MKTRAAVLEKGSKEFEIVELDVDEPRVGEVHIKYVAAGLCHSDLHLTDGVYGDSARLPIVAGHEGSGVIESIGPGVTHVEPGDHVVCSFMPSCGICRYCSTGHANLCNLGADVLKGNMPDGTFRFHRNGRDLGGMCMLGTFSERATVPARSVVKVDPWLNLEVAVLAGCGVPTGWGSAVNAGDVRVGDTTVVFGAGGVGINAVQGAAYAGAKYVVVVDPVQFKRDFALKLGATHAFADPEEAARKVKELTWGEGADQAILTVGVMDEQVVRQGFDIVGKASTVVVVGQANPEKLTIQLPSAFFTRNEKVIRGAQLGSCNPQYDIVKLLRLWNAGRLKLDELVTKTYTLEQVNEGYQDLRDGKIIRGVLIHQ</sequence>
<dbReference type="InterPro" id="IPR036291">
    <property type="entry name" value="NAD(P)-bd_dom_sf"/>
</dbReference>
<dbReference type="InterPro" id="IPR002328">
    <property type="entry name" value="ADH_Zn_CS"/>
</dbReference>
<dbReference type="PROSITE" id="PS00059">
    <property type="entry name" value="ADH_ZINC"/>
    <property type="match status" value="1"/>
</dbReference>
<dbReference type="RefSeq" id="WP_210027368.1">
    <property type="nucleotide sequence ID" value="NZ_JAGINU010000001.1"/>
</dbReference>
<dbReference type="SUPFAM" id="SSF50129">
    <property type="entry name" value="GroES-like"/>
    <property type="match status" value="2"/>
</dbReference>
<keyword evidence="5" id="KW-0520">NAD</keyword>
<evidence type="ECO:0000256" key="3">
    <source>
        <dbReference type="ARBA" id="ARBA00022833"/>
    </source>
</evidence>
<evidence type="ECO:0000256" key="1">
    <source>
        <dbReference type="ARBA" id="ARBA00008072"/>
    </source>
</evidence>
<dbReference type="Gene3D" id="3.90.180.10">
    <property type="entry name" value="Medium-chain alcohol dehydrogenases, catalytic domain"/>
    <property type="match status" value="1"/>
</dbReference>
<feature type="domain" description="Enoyl reductase (ER)" evidence="7">
    <location>
        <begin position="11"/>
        <end position="368"/>
    </location>
</feature>
<dbReference type="Pfam" id="PF08240">
    <property type="entry name" value="ADH_N"/>
    <property type="match status" value="1"/>
</dbReference>
<evidence type="ECO:0000259" key="7">
    <source>
        <dbReference type="SMART" id="SM00829"/>
    </source>
</evidence>
<dbReference type="EC" id="1.1.1.284" evidence="8"/>
<keyword evidence="3 6" id="KW-0862">Zinc</keyword>
<dbReference type="InterPro" id="IPR011032">
    <property type="entry name" value="GroES-like_sf"/>
</dbReference>
<dbReference type="EC" id="1.1.1.1" evidence="8"/>
<evidence type="ECO:0000256" key="2">
    <source>
        <dbReference type="ARBA" id="ARBA00022723"/>
    </source>
</evidence>
<organism evidence="8 9">
    <name type="scientific">Pseudonocardia parietis</name>
    <dbReference type="NCBI Taxonomy" id="570936"/>
    <lineage>
        <taxon>Bacteria</taxon>
        <taxon>Bacillati</taxon>
        <taxon>Actinomycetota</taxon>
        <taxon>Actinomycetes</taxon>
        <taxon>Pseudonocardiales</taxon>
        <taxon>Pseudonocardiaceae</taxon>
        <taxon>Pseudonocardia</taxon>
    </lineage>
</organism>
<dbReference type="InterPro" id="IPR013149">
    <property type="entry name" value="ADH-like_C"/>
</dbReference>
<comment type="similarity">
    <text evidence="1 6">Belongs to the zinc-containing alcohol dehydrogenase family.</text>
</comment>
<dbReference type="CDD" id="cd08279">
    <property type="entry name" value="Zn_ADH_class_III"/>
    <property type="match status" value="1"/>
</dbReference>
<dbReference type="InterPro" id="IPR023921">
    <property type="entry name" value="ADH_Zn_actinomycetes"/>
</dbReference>
<gene>
    <name evidence="8" type="ORF">JOF36_002946</name>
</gene>
<keyword evidence="4 8" id="KW-0560">Oxidoreductase</keyword>
<comment type="cofactor">
    <cofactor evidence="6">
        <name>Zn(2+)</name>
        <dbReference type="ChEBI" id="CHEBI:29105"/>
    </cofactor>
</comment>
<accession>A0ABS4VTI5</accession>
<keyword evidence="2 6" id="KW-0479">Metal-binding</keyword>
<evidence type="ECO:0000313" key="9">
    <source>
        <dbReference type="Proteomes" id="UP001519295"/>
    </source>
</evidence>
<reference evidence="8 9" key="1">
    <citation type="submission" date="2021-03" db="EMBL/GenBank/DDBJ databases">
        <title>Sequencing the genomes of 1000 actinobacteria strains.</title>
        <authorList>
            <person name="Klenk H.-P."/>
        </authorList>
    </citation>
    <scope>NUCLEOTIDE SEQUENCE [LARGE SCALE GENOMIC DNA]</scope>
    <source>
        <strain evidence="8 9">DSM 45256</strain>
    </source>
</reference>
<dbReference type="NCBIfam" id="TIGR03989">
    <property type="entry name" value="Rxyl_3153"/>
    <property type="match status" value="1"/>
</dbReference>
<evidence type="ECO:0000256" key="5">
    <source>
        <dbReference type="ARBA" id="ARBA00023027"/>
    </source>
</evidence>
<keyword evidence="9" id="KW-1185">Reference proteome</keyword>